<accession>A0A1H9FJG8</accession>
<dbReference type="Proteomes" id="UP000199427">
    <property type="component" value="Unassembled WGS sequence"/>
</dbReference>
<evidence type="ECO:0000256" key="6">
    <source>
        <dbReference type="SAM" id="MobiDB-lite"/>
    </source>
</evidence>
<reference evidence="7 8" key="1">
    <citation type="submission" date="2016-10" db="EMBL/GenBank/DDBJ databases">
        <authorList>
            <person name="de Groot N.N."/>
        </authorList>
    </citation>
    <scope>NUCLEOTIDE SEQUENCE [LARGE SCALE GENOMIC DNA]</scope>
    <source>
        <strain evidence="7 8">DSM 21633</strain>
    </source>
</reference>
<dbReference type="RefSeq" id="WP_091773410.1">
    <property type="nucleotide sequence ID" value="NZ_FOES01000012.1"/>
</dbReference>
<gene>
    <name evidence="7" type="ORF">SAMN05216362_11245</name>
</gene>
<dbReference type="EMBL" id="FOES01000012">
    <property type="protein sequence ID" value="SEQ38026.1"/>
    <property type="molecule type" value="Genomic_DNA"/>
</dbReference>
<feature type="transmembrane region" description="Helical" evidence="5">
    <location>
        <begin position="259"/>
        <end position="278"/>
    </location>
</feature>
<feature type="transmembrane region" description="Helical" evidence="5">
    <location>
        <begin position="71"/>
        <end position="90"/>
    </location>
</feature>
<keyword evidence="3 5" id="KW-1133">Transmembrane helix</keyword>
<evidence type="ECO:0000256" key="1">
    <source>
        <dbReference type="ARBA" id="ARBA00022475"/>
    </source>
</evidence>
<dbReference type="OrthoDB" id="9763654at2"/>
<keyword evidence="1 5" id="KW-1003">Cell membrane</keyword>
<comment type="subcellular location">
    <subcellularLocation>
        <location evidence="5">Cell membrane</location>
        <topology evidence="5">Multi-pass membrane protein</topology>
    </subcellularLocation>
</comment>
<keyword evidence="8" id="KW-1185">Reference proteome</keyword>
<name>A0A1H9FJG8_9BACI</name>
<keyword evidence="4 5" id="KW-0472">Membrane</keyword>
<evidence type="ECO:0000313" key="7">
    <source>
        <dbReference type="EMBL" id="SEQ38026.1"/>
    </source>
</evidence>
<feature type="compositionally biased region" description="Acidic residues" evidence="6">
    <location>
        <begin position="856"/>
        <end position="880"/>
    </location>
</feature>
<feature type="transmembrane region" description="Helical" evidence="5">
    <location>
        <begin position="116"/>
        <end position="137"/>
    </location>
</feature>
<feature type="region of interest" description="Disordered" evidence="6">
    <location>
        <begin position="849"/>
        <end position="882"/>
    </location>
</feature>
<dbReference type="PANTHER" id="PTHR39344">
    <property type="entry name" value="UPF0182 PROTEIN SLL1060"/>
    <property type="match status" value="1"/>
</dbReference>
<dbReference type="PANTHER" id="PTHR39344:SF1">
    <property type="entry name" value="UPF0182 PROTEIN SLL1060"/>
    <property type="match status" value="1"/>
</dbReference>
<dbReference type="AlphaFoldDB" id="A0A1H9FJG8"/>
<evidence type="ECO:0000256" key="2">
    <source>
        <dbReference type="ARBA" id="ARBA00022692"/>
    </source>
</evidence>
<feature type="transmembrane region" description="Helical" evidence="5">
    <location>
        <begin position="162"/>
        <end position="186"/>
    </location>
</feature>
<evidence type="ECO:0000313" key="8">
    <source>
        <dbReference type="Proteomes" id="UP000199427"/>
    </source>
</evidence>
<sequence length="925" mass="106405">MDSQDFFEQLNKKQADNIKKLTKRLKFVFLIILPILILGIIGFQILTNYIWMETLDFQNVYTTIMASKVALGVIGFVLFLVIGIFTLSWIRKSYLSYLNHNAIPNAIMSKKISRNIILVVSIIFGVLGTMLVQGLGWEPALKVLNYEPFGTTDPHFNLDISFYLYILPFLEFVLGVLFSLGIIVLLAEIGAYSVFEMYRKSRRAQLHLGFTLGFIGLILAAQHLLEPYGTLLTNSVNAFQDSVVYGLSYTDDVVNIPKAYILAATAILATVWMIISLVRGRIKGVLIPIATYIAIVILGQLASVAVQQFVVSPNEFNQEKPYLEQNLEYTRAAYGLDNINEIQHPGEDSLDEELIERNELTINNVRLNDSRPLKDVYNQKQTIRNYYKFNDIDIDRYMIDGEYSQVFIGARELDTSNLPDQARTWVNDKLRYTHGYGVTMSHVNEVDSQGQPRYLLQDLPTQGALEVSRPQLYFGEEQAGNVIVNTKVDEFDYPQGESNASTRYEANTGVPLQGLNKLLFSIKEGSFRMFVSDQLTEESQLLETRNIKDRVNRIAPFFDYDTDPYLVVRDDGTMVWIMDAYLTAENYPYAEPYQKDRNYIRNSVKVSIDAYTGEVNFYVADENDPLLQTYQNMFPDLFTTEVPEDIRAHFRYPENLFQVQADKWGTYHMSDLEVFYNREDTWQFPTEKYYNQDIVMEPYYITITLPDEDMEEFILSIPFTPKNRQNMIAWMGVRNDGDNYGELFVYRFPKQKNIYGPQQIENRINQDSYISQQLNLWSQGGSEVIRGNLLTYPIEDTVLYVEPIYIESSNETSLPEVKQVIVAYEDYIVMKPTFKEALDEIVAMVEEGAPGNAPELEPDPDTDTDPENTEEEGTETEDQPILDAEQTLRDVSQLFDQYQDALSNGQWERAGEIMKEIEDRLNETP</sequence>
<proteinExistence type="inferred from homology"/>
<comment type="similarity">
    <text evidence="5">Belongs to the UPF0182 family.</text>
</comment>
<evidence type="ECO:0000256" key="4">
    <source>
        <dbReference type="ARBA" id="ARBA00023136"/>
    </source>
</evidence>
<feature type="transmembrane region" description="Helical" evidence="5">
    <location>
        <begin position="206"/>
        <end position="225"/>
    </location>
</feature>
<organism evidence="7 8">
    <name type="scientific">Piscibacillus halophilus</name>
    <dbReference type="NCBI Taxonomy" id="571933"/>
    <lineage>
        <taxon>Bacteria</taxon>
        <taxon>Bacillati</taxon>
        <taxon>Bacillota</taxon>
        <taxon>Bacilli</taxon>
        <taxon>Bacillales</taxon>
        <taxon>Bacillaceae</taxon>
        <taxon>Piscibacillus</taxon>
    </lineage>
</organism>
<feature type="transmembrane region" description="Helical" evidence="5">
    <location>
        <begin position="27"/>
        <end position="51"/>
    </location>
</feature>
<dbReference type="STRING" id="571933.SAMN05216362_11245"/>
<dbReference type="GO" id="GO:0005576">
    <property type="term" value="C:extracellular region"/>
    <property type="evidence" value="ECO:0007669"/>
    <property type="project" value="TreeGrafter"/>
</dbReference>
<dbReference type="GO" id="GO:0005886">
    <property type="term" value="C:plasma membrane"/>
    <property type="evidence" value="ECO:0007669"/>
    <property type="project" value="UniProtKB-SubCell"/>
</dbReference>
<dbReference type="InterPro" id="IPR005372">
    <property type="entry name" value="UPF0182"/>
</dbReference>
<protein>
    <recommendedName>
        <fullName evidence="5">UPF0182 protein SAMN05216362_11245</fullName>
    </recommendedName>
</protein>
<dbReference type="Pfam" id="PF03699">
    <property type="entry name" value="UPF0182"/>
    <property type="match status" value="1"/>
</dbReference>
<evidence type="ECO:0000256" key="3">
    <source>
        <dbReference type="ARBA" id="ARBA00022989"/>
    </source>
</evidence>
<dbReference type="HAMAP" id="MF_01600">
    <property type="entry name" value="UPF0182"/>
    <property type="match status" value="1"/>
</dbReference>
<evidence type="ECO:0000256" key="5">
    <source>
        <dbReference type="HAMAP-Rule" id="MF_01600"/>
    </source>
</evidence>
<feature type="transmembrane region" description="Helical" evidence="5">
    <location>
        <begin position="285"/>
        <end position="306"/>
    </location>
</feature>
<keyword evidence="2 5" id="KW-0812">Transmembrane</keyword>